<evidence type="ECO:0000256" key="1">
    <source>
        <dbReference type="SAM" id="SignalP"/>
    </source>
</evidence>
<accession>A0A6B0UZK7</accession>
<keyword evidence="1" id="KW-0732">Signal</keyword>
<dbReference type="AlphaFoldDB" id="A0A6B0UZK7"/>
<organism evidence="2">
    <name type="scientific">Ixodes ricinus</name>
    <name type="common">Common tick</name>
    <name type="synonym">Acarus ricinus</name>
    <dbReference type="NCBI Taxonomy" id="34613"/>
    <lineage>
        <taxon>Eukaryota</taxon>
        <taxon>Metazoa</taxon>
        <taxon>Ecdysozoa</taxon>
        <taxon>Arthropoda</taxon>
        <taxon>Chelicerata</taxon>
        <taxon>Arachnida</taxon>
        <taxon>Acari</taxon>
        <taxon>Parasitiformes</taxon>
        <taxon>Ixodida</taxon>
        <taxon>Ixodoidea</taxon>
        <taxon>Ixodidae</taxon>
        <taxon>Ixodinae</taxon>
        <taxon>Ixodes</taxon>
    </lineage>
</organism>
<dbReference type="EMBL" id="GIFC01012888">
    <property type="protein sequence ID" value="MXU94971.1"/>
    <property type="molecule type" value="Transcribed_RNA"/>
</dbReference>
<reference evidence="2" key="1">
    <citation type="submission" date="2019-12" db="EMBL/GenBank/DDBJ databases">
        <title>An insight into the sialome of adult female Ixodes ricinus ticks feeding for 6 days.</title>
        <authorList>
            <person name="Perner J."/>
            <person name="Ribeiro J.M.C."/>
        </authorList>
    </citation>
    <scope>NUCLEOTIDE SEQUENCE</scope>
    <source>
        <strain evidence="2">Semi-engorged</strain>
        <tissue evidence="2">Salivary glands</tissue>
    </source>
</reference>
<name>A0A6B0UZK7_IXORI</name>
<feature type="signal peptide" evidence="1">
    <location>
        <begin position="1"/>
        <end position="18"/>
    </location>
</feature>
<sequence>MFMFCVYKSLFLPMVIEALYTLHISTESAPVFYFLVSRKIEHSKKKGVQAPHPLSHTRHPQTSVACTAHGRCTDATKFHEWLNSRVVQLMKIVNVSVTDCKKSYRSFLGSTAKPVCFFLVDFDTYFSCLICYIAPSSTFSQKLGQSVRRQCAVHPTEALGCRTCDKGCNVHTLFF</sequence>
<evidence type="ECO:0000313" key="2">
    <source>
        <dbReference type="EMBL" id="MXU94971.1"/>
    </source>
</evidence>
<proteinExistence type="predicted"/>
<protein>
    <submittedName>
        <fullName evidence="2">Putative secreted protein</fullName>
    </submittedName>
</protein>
<feature type="chain" id="PRO_5025423717" evidence="1">
    <location>
        <begin position="19"/>
        <end position="175"/>
    </location>
</feature>